<keyword evidence="1" id="KW-0812">Transmembrane</keyword>
<dbReference type="NCBIfam" id="TIGR03349">
    <property type="entry name" value="IV_VI_DotU"/>
    <property type="match status" value="1"/>
</dbReference>
<sequence>MADFAGGRAGTLREAPLSSAFDEVWVEWLALWHSLQEGAVPETEAVRRAAEEAAILVRRLARVALARAGAAATAQVDAAQFALIALIDETLLFNTWAGQSAWQAAPLEYRLSGTRTAGEQIPDRIEALLRERDPASRDLANVYLQCLLLGFRGRLRDGAGMVQHEEWRRALFAFAWQRDPDYRRIAAVLEKPAAIQPARQQARRLLPDGFRLGLILLLIVLGMSVVGHFFWLDIAHQLKPGLYIKGADEVRP</sequence>
<gene>
    <name evidence="3" type="ORF">HNQ50_001382</name>
</gene>
<accession>A0A840RE62</accession>
<dbReference type="PANTHER" id="PTHR38033">
    <property type="entry name" value="MEMBRANE PROTEIN-RELATED"/>
    <property type="match status" value="1"/>
</dbReference>
<evidence type="ECO:0000256" key="1">
    <source>
        <dbReference type="SAM" id="Phobius"/>
    </source>
</evidence>
<dbReference type="Proteomes" id="UP000543030">
    <property type="component" value="Unassembled WGS sequence"/>
</dbReference>
<dbReference type="RefSeq" id="WP_184098869.1">
    <property type="nucleotide sequence ID" value="NZ_JACHHN010000002.1"/>
</dbReference>
<protein>
    <submittedName>
        <fullName evidence="3">Type VI secretion system protein ImpK</fullName>
    </submittedName>
</protein>
<name>A0A840RE62_9NEIS</name>
<evidence type="ECO:0000313" key="3">
    <source>
        <dbReference type="EMBL" id="MBB5190660.1"/>
    </source>
</evidence>
<comment type="caution">
    <text evidence="3">The sequence shown here is derived from an EMBL/GenBank/DDBJ whole genome shotgun (WGS) entry which is preliminary data.</text>
</comment>
<keyword evidence="4" id="KW-1185">Reference proteome</keyword>
<dbReference type="Gene3D" id="1.25.40.590">
    <property type="entry name" value="Type IV / VI secretion system, DotU"/>
    <property type="match status" value="1"/>
</dbReference>
<evidence type="ECO:0000259" key="2">
    <source>
        <dbReference type="Pfam" id="PF09850"/>
    </source>
</evidence>
<dbReference type="InterPro" id="IPR017732">
    <property type="entry name" value="T4/T6SS_DotU"/>
</dbReference>
<dbReference type="Pfam" id="PF09850">
    <property type="entry name" value="DotU"/>
    <property type="match status" value="1"/>
</dbReference>
<dbReference type="AlphaFoldDB" id="A0A840RE62"/>
<evidence type="ECO:0000313" key="4">
    <source>
        <dbReference type="Proteomes" id="UP000543030"/>
    </source>
</evidence>
<feature type="domain" description="Type IV / VI secretion system DotU" evidence="2">
    <location>
        <begin position="29"/>
        <end position="225"/>
    </location>
</feature>
<reference evidence="3 4" key="1">
    <citation type="submission" date="2020-08" db="EMBL/GenBank/DDBJ databases">
        <title>Genomic Encyclopedia of Type Strains, Phase IV (KMG-IV): sequencing the most valuable type-strain genomes for metagenomic binning, comparative biology and taxonomic classification.</title>
        <authorList>
            <person name="Goeker M."/>
        </authorList>
    </citation>
    <scope>NUCLEOTIDE SEQUENCE [LARGE SCALE GENOMIC DNA]</scope>
    <source>
        <strain evidence="3 4">DSM 18233</strain>
    </source>
</reference>
<feature type="transmembrane region" description="Helical" evidence="1">
    <location>
        <begin position="209"/>
        <end position="231"/>
    </location>
</feature>
<dbReference type="PANTHER" id="PTHR38033:SF1">
    <property type="entry name" value="DOTU FAMILY TYPE IV_VI SECRETION SYSTEM PROTEIN"/>
    <property type="match status" value="1"/>
</dbReference>
<keyword evidence="1" id="KW-0472">Membrane</keyword>
<keyword evidence="1" id="KW-1133">Transmembrane helix</keyword>
<organism evidence="3 4">
    <name type="scientific">Silvimonas terrae</name>
    <dbReference type="NCBI Taxonomy" id="300266"/>
    <lineage>
        <taxon>Bacteria</taxon>
        <taxon>Pseudomonadati</taxon>
        <taxon>Pseudomonadota</taxon>
        <taxon>Betaproteobacteria</taxon>
        <taxon>Neisseriales</taxon>
        <taxon>Chitinibacteraceae</taxon>
        <taxon>Silvimonas</taxon>
    </lineage>
</organism>
<dbReference type="EMBL" id="JACHHN010000002">
    <property type="protein sequence ID" value="MBB5190660.1"/>
    <property type="molecule type" value="Genomic_DNA"/>
</dbReference>
<dbReference type="InterPro" id="IPR038522">
    <property type="entry name" value="T4/T6SS_DotU_sf"/>
</dbReference>
<proteinExistence type="predicted"/>